<dbReference type="GO" id="GO:0005794">
    <property type="term" value="C:Golgi apparatus"/>
    <property type="evidence" value="ECO:0007669"/>
    <property type="project" value="TreeGrafter"/>
</dbReference>
<dbReference type="PANTHER" id="PTHR12106">
    <property type="entry name" value="SORTILIN RELATED"/>
    <property type="match status" value="1"/>
</dbReference>
<dbReference type="GO" id="GO:0005829">
    <property type="term" value="C:cytosol"/>
    <property type="evidence" value="ECO:0007669"/>
    <property type="project" value="GOC"/>
</dbReference>
<name>A0A0C2MQL0_THEKT</name>
<gene>
    <name evidence="2" type="ORF">RF11_14787</name>
</gene>
<sequence length="185" mass="21665">MLGTERKSGKVWLSYDEGGVWHKKRLRATNFVAMRIRESSQNLEIAGINYNKHKNKYSLFLFNFSRVISSLYLMTDMMCQSDDYENFHVPRFNGNCFQGMEVSYSKKKLSALCFDNRTTVIPTVKSCPCSLEDFQWYNIIELSEPNYYYKDNLCVLDPFSNFTEPIKLCEEGGTPLQHLEGYELY</sequence>
<dbReference type="EMBL" id="JWZT01002390">
    <property type="protein sequence ID" value="KII69526.1"/>
    <property type="molecule type" value="Genomic_DNA"/>
</dbReference>
<dbReference type="InterPro" id="IPR031777">
    <property type="entry name" value="Sortilin_C"/>
</dbReference>
<dbReference type="OrthoDB" id="8897213at2759"/>
<dbReference type="AlphaFoldDB" id="A0A0C2MQL0"/>
<accession>A0A0C2MQL0</accession>
<evidence type="ECO:0000313" key="2">
    <source>
        <dbReference type="EMBL" id="KII69526.1"/>
    </source>
</evidence>
<comment type="caution">
    <text evidence="2">The sequence shown here is derived from an EMBL/GenBank/DDBJ whole genome shotgun (WGS) entry which is preliminary data.</text>
</comment>
<dbReference type="InterPro" id="IPR050310">
    <property type="entry name" value="VPS10-sortilin"/>
</dbReference>
<dbReference type="GO" id="GO:0006897">
    <property type="term" value="P:endocytosis"/>
    <property type="evidence" value="ECO:0007669"/>
    <property type="project" value="TreeGrafter"/>
</dbReference>
<dbReference type="GO" id="GO:0016020">
    <property type="term" value="C:membrane"/>
    <property type="evidence" value="ECO:0007669"/>
    <property type="project" value="TreeGrafter"/>
</dbReference>
<proteinExistence type="predicted"/>
<dbReference type="PANTHER" id="PTHR12106:SF23">
    <property type="entry name" value="SORTILIN"/>
    <property type="match status" value="1"/>
</dbReference>
<keyword evidence="3" id="KW-1185">Reference proteome</keyword>
<dbReference type="GO" id="GO:0016050">
    <property type="term" value="P:vesicle organization"/>
    <property type="evidence" value="ECO:0007669"/>
    <property type="project" value="TreeGrafter"/>
</dbReference>
<reference evidence="2 3" key="1">
    <citation type="journal article" date="2014" name="Genome Biol. Evol.">
        <title>The genome of the myxosporean Thelohanellus kitauei shows adaptations to nutrient acquisition within its fish host.</title>
        <authorList>
            <person name="Yang Y."/>
            <person name="Xiong J."/>
            <person name="Zhou Z."/>
            <person name="Huo F."/>
            <person name="Miao W."/>
            <person name="Ran C."/>
            <person name="Liu Y."/>
            <person name="Zhang J."/>
            <person name="Feng J."/>
            <person name="Wang M."/>
            <person name="Wang M."/>
            <person name="Wang L."/>
            <person name="Yao B."/>
        </authorList>
    </citation>
    <scope>NUCLEOTIDE SEQUENCE [LARGE SCALE GENOMIC DNA]</scope>
    <source>
        <strain evidence="2">Wuqing</strain>
    </source>
</reference>
<evidence type="ECO:0000259" key="1">
    <source>
        <dbReference type="Pfam" id="PF15901"/>
    </source>
</evidence>
<feature type="domain" description="Sortilin C-terminal" evidence="1">
    <location>
        <begin position="38"/>
        <end position="173"/>
    </location>
</feature>
<dbReference type="Pfam" id="PF15901">
    <property type="entry name" value="Sortilin_C"/>
    <property type="match status" value="1"/>
</dbReference>
<protein>
    <recommendedName>
        <fullName evidence="1">Sortilin C-terminal domain-containing protein</fullName>
    </recommendedName>
</protein>
<evidence type="ECO:0000313" key="3">
    <source>
        <dbReference type="Proteomes" id="UP000031668"/>
    </source>
</evidence>
<dbReference type="Proteomes" id="UP000031668">
    <property type="component" value="Unassembled WGS sequence"/>
</dbReference>
<organism evidence="2 3">
    <name type="scientific">Thelohanellus kitauei</name>
    <name type="common">Myxosporean</name>
    <dbReference type="NCBI Taxonomy" id="669202"/>
    <lineage>
        <taxon>Eukaryota</taxon>
        <taxon>Metazoa</taxon>
        <taxon>Cnidaria</taxon>
        <taxon>Myxozoa</taxon>
        <taxon>Myxosporea</taxon>
        <taxon>Bivalvulida</taxon>
        <taxon>Platysporina</taxon>
        <taxon>Myxobolidae</taxon>
        <taxon>Thelohanellus</taxon>
    </lineage>
</organism>
<dbReference type="GO" id="GO:0006895">
    <property type="term" value="P:Golgi to endosome transport"/>
    <property type="evidence" value="ECO:0007669"/>
    <property type="project" value="TreeGrafter"/>
</dbReference>